<evidence type="ECO:0000256" key="1">
    <source>
        <dbReference type="SAM" id="SignalP"/>
    </source>
</evidence>
<proteinExistence type="predicted"/>
<gene>
    <name evidence="2" type="ordered locus">Os09g0493200</name>
    <name evidence="2" type="ORF">OSNPB_090493200</name>
</gene>
<evidence type="ECO:0000313" key="3">
    <source>
        <dbReference type="Proteomes" id="UP000059680"/>
    </source>
</evidence>
<dbReference type="AlphaFoldDB" id="A0A0P0XQ35"/>
<keyword evidence="1" id="KW-0732">Signal</keyword>
<organism evidence="2 3">
    <name type="scientific">Oryza sativa subsp. japonica</name>
    <name type="common">Rice</name>
    <dbReference type="NCBI Taxonomy" id="39947"/>
    <lineage>
        <taxon>Eukaryota</taxon>
        <taxon>Viridiplantae</taxon>
        <taxon>Streptophyta</taxon>
        <taxon>Embryophyta</taxon>
        <taxon>Tracheophyta</taxon>
        <taxon>Spermatophyta</taxon>
        <taxon>Magnoliopsida</taxon>
        <taxon>Liliopsida</taxon>
        <taxon>Poales</taxon>
        <taxon>Poaceae</taxon>
        <taxon>BOP clade</taxon>
        <taxon>Oryzoideae</taxon>
        <taxon>Oryzeae</taxon>
        <taxon>Oryzinae</taxon>
        <taxon>Oryza</taxon>
        <taxon>Oryza sativa</taxon>
    </lineage>
</organism>
<protein>
    <submittedName>
        <fullName evidence="2">Os09g0493200 protein</fullName>
    </submittedName>
</protein>
<keyword evidence="3" id="KW-1185">Reference proteome</keyword>
<reference evidence="2 3" key="2">
    <citation type="journal article" date="2013" name="Plant Cell Physiol.">
        <title>Rice Annotation Project Database (RAP-DB): an integrative and interactive database for rice genomics.</title>
        <authorList>
            <person name="Sakai H."/>
            <person name="Lee S.S."/>
            <person name="Tanaka T."/>
            <person name="Numa H."/>
            <person name="Kim J."/>
            <person name="Kawahara Y."/>
            <person name="Wakimoto H."/>
            <person name="Yang C.C."/>
            <person name="Iwamoto M."/>
            <person name="Abe T."/>
            <person name="Yamada Y."/>
            <person name="Muto A."/>
            <person name="Inokuchi H."/>
            <person name="Ikemura T."/>
            <person name="Matsumoto T."/>
            <person name="Sasaki T."/>
            <person name="Itoh T."/>
        </authorList>
    </citation>
    <scope>NUCLEOTIDE SEQUENCE [LARGE SCALE GENOMIC DNA]</scope>
    <source>
        <strain evidence="3">cv. Nipponbare</strain>
    </source>
</reference>
<dbReference type="EMBL" id="AP014965">
    <property type="protein sequence ID" value="BAT08763.1"/>
    <property type="molecule type" value="Genomic_DNA"/>
</dbReference>
<dbReference type="Proteomes" id="UP000059680">
    <property type="component" value="Chromosome 9"/>
</dbReference>
<dbReference type="PaxDb" id="39947-A0A0P0XQ35"/>
<reference evidence="2 3" key="3">
    <citation type="journal article" date="2013" name="Rice">
        <title>Improvement of the Oryza sativa Nipponbare reference genome using next generation sequence and optical map data.</title>
        <authorList>
            <person name="Kawahara Y."/>
            <person name="de la Bastide M."/>
            <person name="Hamilton J.P."/>
            <person name="Kanamori H."/>
            <person name="McCombie W.R."/>
            <person name="Ouyang S."/>
            <person name="Schwartz D.C."/>
            <person name="Tanaka T."/>
            <person name="Wu J."/>
            <person name="Zhou S."/>
            <person name="Childs K.L."/>
            <person name="Davidson R.M."/>
            <person name="Lin H."/>
            <person name="Quesada-Ocampo L."/>
            <person name="Vaillancourt B."/>
            <person name="Sakai H."/>
            <person name="Lee S.S."/>
            <person name="Kim J."/>
            <person name="Numa H."/>
            <person name="Itoh T."/>
            <person name="Buell C.R."/>
            <person name="Matsumoto T."/>
        </authorList>
    </citation>
    <scope>NUCLEOTIDE SEQUENCE [LARGE SCALE GENOMIC DNA]</scope>
    <source>
        <strain evidence="3">cv. Nipponbare</strain>
    </source>
</reference>
<evidence type="ECO:0000313" key="2">
    <source>
        <dbReference type="EMBL" id="BAT08763.1"/>
    </source>
</evidence>
<feature type="chain" id="PRO_5006057205" evidence="1">
    <location>
        <begin position="19"/>
        <end position="107"/>
    </location>
</feature>
<sequence>MNSVLATSSCWCIFFALGGLQVDLKMLQWRGQNEQLALDAEGHMDAWLSLPWISSLVRTAPEPTAKTDDGIGIQELSSGLFERLLTAHQHYTQPGNIFVRMVRKIHI</sequence>
<feature type="signal peptide" evidence="1">
    <location>
        <begin position="1"/>
        <end position="18"/>
    </location>
</feature>
<accession>A0A0P0XQ35</accession>
<reference evidence="3" key="1">
    <citation type="journal article" date="2005" name="Nature">
        <title>The map-based sequence of the rice genome.</title>
        <authorList>
            <consortium name="International rice genome sequencing project (IRGSP)"/>
            <person name="Matsumoto T."/>
            <person name="Wu J."/>
            <person name="Kanamori H."/>
            <person name="Katayose Y."/>
            <person name="Fujisawa M."/>
            <person name="Namiki N."/>
            <person name="Mizuno H."/>
            <person name="Yamamoto K."/>
            <person name="Antonio B.A."/>
            <person name="Baba T."/>
            <person name="Sakata K."/>
            <person name="Nagamura Y."/>
            <person name="Aoki H."/>
            <person name="Arikawa K."/>
            <person name="Arita K."/>
            <person name="Bito T."/>
            <person name="Chiden Y."/>
            <person name="Fujitsuka N."/>
            <person name="Fukunaka R."/>
            <person name="Hamada M."/>
            <person name="Harada C."/>
            <person name="Hayashi A."/>
            <person name="Hijishita S."/>
            <person name="Honda M."/>
            <person name="Hosokawa S."/>
            <person name="Ichikawa Y."/>
            <person name="Idonuma A."/>
            <person name="Iijima M."/>
            <person name="Ikeda M."/>
            <person name="Ikeno M."/>
            <person name="Ito K."/>
            <person name="Ito S."/>
            <person name="Ito T."/>
            <person name="Ito Y."/>
            <person name="Ito Y."/>
            <person name="Iwabuchi A."/>
            <person name="Kamiya K."/>
            <person name="Karasawa W."/>
            <person name="Kurita K."/>
            <person name="Katagiri S."/>
            <person name="Kikuta A."/>
            <person name="Kobayashi H."/>
            <person name="Kobayashi N."/>
            <person name="Machita K."/>
            <person name="Maehara T."/>
            <person name="Masukawa M."/>
            <person name="Mizubayashi T."/>
            <person name="Mukai Y."/>
            <person name="Nagasaki H."/>
            <person name="Nagata Y."/>
            <person name="Naito S."/>
            <person name="Nakashima M."/>
            <person name="Nakama Y."/>
            <person name="Nakamichi Y."/>
            <person name="Nakamura M."/>
            <person name="Meguro A."/>
            <person name="Negishi M."/>
            <person name="Ohta I."/>
            <person name="Ohta T."/>
            <person name="Okamoto M."/>
            <person name="Ono N."/>
            <person name="Saji S."/>
            <person name="Sakaguchi M."/>
            <person name="Sakai K."/>
            <person name="Shibata M."/>
            <person name="Shimokawa T."/>
            <person name="Song J."/>
            <person name="Takazaki Y."/>
            <person name="Terasawa K."/>
            <person name="Tsugane M."/>
            <person name="Tsuji K."/>
            <person name="Ueda S."/>
            <person name="Waki K."/>
            <person name="Yamagata H."/>
            <person name="Yamamoto M."/>
            <person name="Yamamoto S."/>
            <person name="Yamane H."/>
            <person name="Yoshiki S."/>
            <person name="Yoshihara R."/>
            <person name="Yukawa K."/>
            <person name="Zhong H."/>
            <person name="Yano M."/>
            <person name="Yuan Q."/>
            <person name="Ouyang S."/>
            <person name="Liu J."/>
            <person name="Jones K.M."/>
            <person name="Gansberger K."/>
            <person name="Moffat K."/>
            <person name="Hill J."/>
            <person name="Bera J."/>
            <person name="Fadrosh D."/>
            <person name="Jin S."/>
            <person name="Johri S."/>
            <person name="Kim M."/>
            <person name="Overton L."/>
            <person name="Reardon M."/>
            <person name="Tsitrin T."/>
            <person name="Vuong H."/>
            <person name="Weaver B."/>
            <person name="Ciecko A."/>
            <person name="Tallon L."/>
            <person name="Jackson J."/>
            <person name="Pai G."/>
            <person name="Aken S.V."/>
            <person name="Utterback T."/>
            <person name="Reidmuller S."/>
            <person name="Feldblyum T."/>
            <person name="Hsiao J."/>
            <person name="Zismann V."/>
            <person name="Iobst S."/>
            <person name="de Vazeille A.R."/>
            <person name="Buell C.R."/>
            <person name="Ying K."/>
            <person name="Li Y."/>
            <person name="Lu T."/>
            <person name="Huang Y."/>
            <person name="Zhao Q."/>
            <person name="Feng Q."/>
            <person name="Zhang L."/>
            <person name="Zhu J."/>
            <person name="Weng Q."/>
            <person name="Mu J."/>
            <person name="Lu Y."/>
            <person name="Fan D."/>
            <person name="Liu Y."/>
            <person name="Guan J."/>
            <person name="Zhang Y."/>
            <person name="Yu S."/>
            <person name="Liu X."/>
            <person name="Zhang Y."/>
            <person name="Hong G."/>
            <person name="Han B."/>
            <person name="Choisne N."/>
            <person name="Demange N."/>
            <person name="Orjeda G."/>
            <person name="Samain S."/>
            <person name="Cattolico L."/>
            <person name="Pelletier E."/>
            <person name="Couloux A."/>
            <person name="Segurens B."/>
            <person name="Wincker P."/>
            <person name="D'Hont A."/>
            <person name="Scarpelli C."/>
            <person name="Weissenbach J."/>
            <person name="Salanoubat M."/>
            <person name="Quetier F."/>
            <person name="Yu Y."/>
            <person name="Kim H.R."/>
            <person name="Rambo T."/>
            <person name="Currie J."/>
            <person name="Collura K."/>
            <person name="Luo M."/>
            <person name="Yang T."/>
            <person name="Ammiraju J.S.S."/>
            <person name="Engler F."/>
            <person name="Soderlund C."/>
            <person name="Wing R.A."/>
            <person name="Palmer L.E."/>
            <person name="de la Bastide M."/>
            <person name="Spiegel L."/>
            <person name="Nascimento L."/>
            <person name="Zutavern T."/>
            <person name="O'Shaughnessy A."/>
            <person name="Dike S."/>
            <person name="Dedhia N."/>
            <person name="Preston R."/>
            <person name="Balija V."/>
            <person name="McCombie W.R."/>
            <person name="Chow T."/>
            <person name="Chen H."/>
            <person name="Chung M."/>
            <person name="Chen C."/>
            <person name="Shaw J."/>
            <person name="Wu H."/>
            <person name="Hsiao K."/>
            <person name="Chao Y."/>
            <person name="Chu M."/>
            <person name="Cheng C."/>
            <person name="Hour A."/>
            <person name="Lee P."/>
            <person name="Lin S."/>
            <person name="Lin Y."/>
            <person name="Liou J."/>
            <person name="Liu S."/>
            <person name="Hsing Y."/>
            <person name="Raghuvanshi S."/>
            <person name="Mohanty A."/>
            <person name="Bharti A.K."/>
            <person name="Gaur A."/>
            <person name="Gupta V."/>
            <person name="Kumar D."/>
            <person name="Ravi V."/>
            <person name="Vij S."/>
            <person name="Kapur A."/>
            <person name="Khurana P."/>
            <person name="Khurana P."/>
            <person name="Khurana J.P."/>
            <person name="Tyagi A.K."/>
            <person name="Gaikwad K."/>
            <person name="Singh A."/>
            <person name="Dalal V."/>
            <person name="Srivastava S."/>
            <person name="Dixit A."/>
            <person name="Pal A.K."/>
            <person name="Ghazi I.A."/>
            <person name="Yadav M."/>
            <person name="Pandit A."/>
            <person name="Bhargava A."/>
            <person name="Sureshbabu K."/>
            <person name="Batra K."/>
            <person name="Sharma T.R."/>
            <person name="Mohapatra T."/>
            <person name="Singh N.K."/>
            <person name="Messing J."/>
            <person name="Nelson A.B."/>
            <person name="Fuks G."/>
            <person name="Kavchok S."/>
            <person name="Keizer G."/>
            <person name="Linton E."/>
            <person name="Llaca V."/>
            <person name="Song R."/>
            <person name="Tanyolac B."/>
            <person name="Young S."/>
            <person name="Ho-Il K."/>
            <person name="Hahn J.H."/>
            <person name="Sangsakoo G."/>
            <person name="Vanavichit A."/>
            <person name="de Mattos Luiz.A.T."/>
            <person name="Zimmer P.D."/>
            <person name="Malone G."/>
            <person name="Dellagostin O."/>
            <person name="de Oliveira A.C."/>
            <person name="Bevan M."/>
            <person name="Bancroft I."/>
            <person name="Minx P."/>
            <person name="Cordum H."/>
            <person name="Wilson R."/>
            <person name="Cheng Z."/>
            <person name="Jin W."/>
            <person name="Jiang J."/>
            <person name="Leong S.A."/>
            <person name="Iwama H."/>
            <person name="Gojobori T."/>
            <person name="Itoh T."/>
            <person name="Niimura Y."/>
            <person name="Fujii Y."/>
            <person name="Habara T."/>
            <person name="Sakai H."/>
            <person name="Sato Y."/>
            <person name="Wilson G."/>
            <person name="Kumar K."/>
            <person name="McCouch S."/>
            <person name="Juretic N."/>
            <person name="Hoen D."/>
            <person name="Wright S."/>
            <person name="Bruskiewich R."/>
            <person name="Bureau T."/>
            <person name="Miyao A."/>
            <person name="Hirochika H."/>
            <person name="Nishikawa T."/>
            <person name="Kadowaki K."/>
            <person name="Sugiura M."/>
            <person name="Burr B."/>
            <person name="Sasaki T."/>
        </authorList>
    </citation>
    <scope>NUCLEOTIDE SEQUENCE [LARGE SCALE GENOMIC DNA]</scope>
    <source>
        <strain evidence="3">cv. Nipponbare</strain>
    </source>
</reference>
<dbReference type="InParanoid" id="A0A0P0XQ35"/>
<dbReference type="Gramene" id="Os09t0493200-00">
    <property type="protein sequence ID" value="Os09t0493200-00"/>
    <property type="gene ID" value="Os09g0493200"/>
</dbReference>
<name>A0A0P0XQ35_ORYSJ</name>